<proteinExistence type="predicted"/>
<dbReference type="Proteomes" id="UP000692954">
    <property type="component" value="Unassembled WGS sequence"/>
</dbReference>
<evidence type="ECO:0000313" key="1">
    <source>
        <dbReference type="EMBL" id="CAD8126274.1"/>
    </source>
</evidence>
<dbReference type="AlphaFoldDB" id="A0A8S1RGC3"/>
<gene>
    <name evidence="1" type="ORF">PSON_ATCC_30995.1.T1660052</name>
</gene>
<organism evidence="1 2">
    <name type="scientific">Paramecium sonneborni</name>
    <dbReference type="NCBI Taxonomy" id="65129"/>
    <lineage>
        <taxon>Eukaryota</taxon>
        <taxon>Sar</taxon>
        <taxon>Alveolata</taxon>
        <taxon>Ciliophora</taxon>
        <taxon>Intramacronucleata</taxon>
        <taxon>Oligohymenophorea</taxon>
        <taxon>Peniculida</taxon>
        <taxon>Parameciidae</taxon>
        <taxon>Paramecium</taxon>
    </lineage>
</organism>
<evidence type="ECO:0000313" key="2">
    <source>
        <dbReference type="Proteomes" id="UP000692954"/>
    </source>
</evidence>
<protein>
    <submittedName>
        <fullName evidence="1">Uncharacterized protein</fullName>
    </submittedName>
</protein>
<reference evidence="1" key="1">
    <citation type="submission" date="2021-01" db="EMBL/GenBank/DDBJ databases">
        <authorList>
            <consortium name="Genoscope - CEA"/>
            <person name="William W."/>
        </authorList>
    </citation>
    <scope>NUCLEOTIDE SEQUENCE</scope>
</reference>
<name>A0A8S1RGC3_9CILI</name>
<accession>A0A8S1RGC3</accession>
<keyword evidence="2" id="KW-1185">Reference proteome</keyword>
<comment type="caution">
    <text evidence="1">The sequence shown here is derived from an EMBL/GenBank/DDBJ whole genome shotgun (WGS) entry which is preliminary data.</text>
</comment>
<sequence length="69" mass="8095">MACQLQLNKCRQKIDKPQEQQQGNKRKPNQNVLSCLKKNKNSYNLIDCAYQNCENNSKSELYQYLLGKN</sequence>
<dbReference type="EMBL" id="CAJJDN010000166">
    <property type="protein sequence ID" value="CAD8126274.1"/>
    <property type="molecule type" value="Genomic_DNA"/>
</dbReference>